<organism evidence="1">
    <name type="scientific">freshwater metagenome</name>
    <dbReference type="NCBI Taxonomy" id="449393"/>
    <lineage>
        <taxon>unclassified sequences</taxon>
        <taxon>metagenomes</taxon>
        <taxon>ecological metagenomes</taxon>
    </lineage>
</organism>
<protein>
    <submittedName>
        <fullName evidence="1">Unannotated protein</fullName>
    </submittedName>
</protein>
<dbReference type="AlphaFoldDB" id="A0A6J7GWF5"/>
<reference evidence="1" key="1">
    <citation type="submission" date="2020-05" db="EMBL/GenBank/DDBJ databases">
        <authorList>
            <person name="Chiriac C."/>
            <person name="Salcher M."/>
            <person name="Ghai R."/>
            <person name="Kavagutti S V."/>
        </authorList>
    </citation>
    <scope>NUCLEOTIDE SEQUENCE</scope>
</reference>
<proteinExistence type="predicted"/>
<evidence type="ECO:0000313" key="1">
    <source>
        <dbReference type="EMBL" id="CAB4912062.1"/>
    </source>
</evidence>
<name>A0A6J7GWF5_9ZZZZ</name>
<gene>
    <name evidence="1" type="ORF">UFOPK3564_01313</name>
</gene>
<dbReference type="EMBL" id="CAFBMK010000062">
    <property type="protein sequence ID" value="CAB4912062.1"/>
    <property type="molecule type" value="Genomic_DNA"/>
</dbReference>
<sequence>MSTVAAVVLTAVAMLVLVALAAAVTIVVCGLDVEDVDLGGDDA</sequence>
<accession>A0A6J7GWF5</accession>